<gene>
    <name evidence="1" type="ORF">EGYM00163_LOCUS39110</name>
</gene>
<dbReference type="AlphaFoldDB" id="A0A7S4G7V0"/>
<sequence>MLLQNQVEAVAYHDNMMTWGTGEKKGGVRLKMGFQGKILNKQRDVPVIEEMGYPLRLPLLWWSVYMAEIVQIRASKQPQNWTGTGHQKKIPLVPKWPPRDRKQISELKNTTSWAGWAGTTAPQHMAHERLNEILLGEGRTLTLQFDGPDGCSTKENIFTR</sequence>
<name>A0A7S4G7V0_9EUGL</name>
<proteinExistence type="predicted"/>
<accession>A0A7S4G7V0</accession>
<organism evidence="1">
    <name type="scientific">Eutreptiella gymnastica</name>
    <dbReference type="NCBI Taxonomy" id="73025"/>
    <lineage>
        <taxon>Eukaryota</taxon>
        <taxon>Discoba</taxon>
        <taxon>Euglenozoa</taxon>
        <taxon>Euglenida</taxon>
        <taxon>Spirocuta</taxon>
        <taxon>Euglenophyceae</taxon>
        <taxon>Eutreptiales</taxon>
        <taxon>Eutreptiaceae</taxon>
        <taxon>Eutreptiella</taxon>
    </lineage>
</organism>
<evidence type="ECO:0000313" key="1">
    <source>
        <dbReference type="EMBL" id="CAE0827848.1"/>
    </source>
</evidence>
<reference evidence="1" key="1">
    <citation type="submission" date="2021-01" db="EMBL/GenBank/DDBJ databases">
        <authorList>
            <person name="Corre E."/>
            <person name="Pelletier E."/>
            <person name="Niang G."/>
            <person name="Scheremetjew M."/>
            <person name="Finn R."/>
            <person name="Kale V."/>
            <person name="Holt S."/>
            <person name="Cochrane G."/>
            <person name="Meng A."/>
            <person name="Brown T."/>
            <person name="Cohen L."/>
        </authorList>
    </citation>
    <scope>NUCLEOTIDE SEQUENCE</scope>
    <source>
        <strain evidence="1">CCMP1594</strain>
    </source>
</reference>
<dbReference type="EMBL" id="HBJA01113307">
    <property type="protein sequence ID" value="CAE0827848.1"/>
    <property type="molecule type" value="Transcribed_RNA"/>
</dbReference>
<protein>
    <submittedName>
        <fullName evidence="1">Uncharacterized protein</fullName>
    </submittedName>
</protein>